<dbReference type="InterPro" id="IPR001021">
    <property type="entry name" value="Ribosomal_bL25_long"/>
</dbReference>
<keyword evidence="1 5" id="KW-0699">rRNA-binding</keyword>
<dbReference type="RefSeq" id="WP_244960480.1">
    <property type="nucleotide sequence ID" value="NZ_JACHEO010000015.1"/>
</dbReference>
<evidence type="ECO:0000256" key="4">
    <source>
        <dbReference type="ARBA" id="ARBA00023274"/>
    </source>
</evidence>
<dbReference type="EMBL" id="JACHEO010000015">
    <property type="protein sequence ID" value="MBB5348769.1"/>
    <property type="molecule type" value="Genomic_DNA"/>
</dbReference>
<dbReference type="Pfam" id="PF01386">
    <property type="entry name" value="Ribosomal_L25p"/>
    <property type="match status" value="1"/>
</dbReference>
<keyword evidence="3 5" id="KW-0689">Ribosomal protein</keyword>
<comment type="subunit">
    <text evidence="5">Part of the 50S ribosomal subunit; part of the 5S rRNA/L5/L18/L25 subcomplex. Contacts the 5S rRNA. Binds to the 5S rRNA independently of L5 and L18.</text>
</comment>
<evidence type="ECO:0000259" key="7">
    <source>
        <dbReference type="Pfam" id="PF14693"/>
    </source>
</evidence>
<organism evidence="8 9">
    <name type="scientific">Desulfoprunum benzoelyticum</name>
    <dbReference type="NCBI Taxonomy" id="1506996"/>
    <lineage>
        <taxon>Bacteria</taxon>
        <taxon>Pseudomonadati</taxon>
        <taxon>Thermodesulfobacteriota</taxon>
        <taxon>Desulfobulbia</taxon>
        <taxon>Desulfobulbales</taxon>
        <taxon>Desulfobulbaceae</taxon>
        <taxon>Desulfoprunum</taxon>
    </lineage>
</organism>
<evidence type="ECO:0000256" key="5">
    <source>
        <dbReference type="HAMAP-Rule" id="MF_01334"/>
    </source>
</evidence>
<dbReference type="PANTHER" id="PTHR33284">
    <property type="entry name" value="RIBOSOMAL PROTEIN L25/GLN-TRNA SYNTHETASE, ANTI-CODON-BINDING DOMAIN-CONTAINING PROTEIN"/>
    <property type="match status" value="1"/>
</dbReference>
<keyword evidence="4 5" id="KW-0687">Ribonucleoprotein</keyword>
<dbReference type="Pfam" id="PF14693">
    <property type="entry name" value="Ribosomal_TL5_C"/>
    <property type="match status" value="1"/>
</dbReference>
<reference evidence="8 9" key="1">
    <citation type="submission" date="2020-08" db="EMBL/GenBank/DDBJ databases">
        <title>Genomic Encyclopedia of Type Strains, Phase IV (KMG-IV): sequencing the most valuable type-strain genomes for metagenomic binning, comparative biology and taxonomic classification.</title>
        <authorList>
            <person name="Goeker M."/>
        </authorList>
    </citation>
    <scope>NUCLEOTIDE SEQUENCE [LARGE SCALE GENOMIC DNA]</scope>
    <source>
        <strain evidence="8 9">DSM 28570</strain>
    </source>
</reference>
<feature type="domain" description="Large ribosomal subunit protein bL25 L25" evidence="6">
    <location>
        <begin position="2"/>
        <end position="85"/>
    </location>
</feature>
<feature type="domain" description="Large ribosomal subunit protein bL25 beta" evidence="7">
    <location>
        <begin position="96"/>
        <end position="174"/>
    </location>
</feature>
<dbReference type="SUPFAM" id="SSF50715">
    <property type="entry name" value="Ribosomal protein L25-like"/>
    <property type="match status" value="1"/>
</dbReference>
<name>A0A840V4V4_9BACT</name>
<keyword evidence="9" id="KW-1185">Reference proteome</keyword>
<dbReference type="GO" id="GO:0022625">
    <property type="term" value="C:cytosolic large ribosomal subunit"/>
    <property type="evidence" value="ECO:0007669"/>
    <property type="project" value="TreeGrafter"/>
</dbReference>
<keyword evidence="2 5" id="KW-0694">RNA-binding</keyword>
<evidence type="ECO:0000256" key="2">
    <source>
        <dbReference type="ARBA" id="ARBA00022884"/>
    </source>
</evidence>
<comment type="function">
    <text evidence="5">This is one of the proteins that binds to the 5S RNA in the ribosome where it forms part of the central protuberance.</text>
</comment>
<dbReference type="InterPro" id="IPR029751">
    <property type="entry name" value="Ribosomal_L25_dom"/>
</dbReference>
<dbReference type="InterPro" id="IPR020056">
    <property type="entry name" value="Rbsml_bL25/Gln-tRNA_synth_N"/>
</dbReference>
<comment type="similarity">
    <text evidence="5">Belongs to the bacterial ribosomal protein bL25 family. CTC subfamily.</text>
</comment>
<sequence>MRTSAGKGAMRQLRMKGKTPAVVYGGGAAALSLEMDTKTLMQQLLEIYRQNAVVTLKIDGDKDRYVLVGEVQTDPVRDTLIHADFCEIDLQKVRRFDVPIVYTGIAKGVDLGGEMFVEHDSVTLEGLPLEIPDQFSLAVTDLKIGDHMTFGDISLPPSLKLISRADTVCVKVDKKINV</sequence>
<dbReference type="InterPro" id="IPR011035">
    <property type="entry name" value="Ribosomal_bL25/Gln-tRNA_synth"/>
</dbReference>
<dbReference type="Gene3D" id="2.170.120.20">
    <property type="entry name" value="Ribosomal protein L25, beta domain"/>
    <property type="match status" value="1"/>
</dbReference>
<dbReference type="Gene3D" id="2.40.240.10">
    <property type="entry name" value="Ribosomal Protein L25, Chain P"/>
    <property type="match status" value="1"/>
</dbReference>
<dbReference type="HAMAP" id="MF_01334">
    <property type="entry name" value="Ribosomal_bL25_CTC"/>
    <property type="match status" value="1"/>
</dbReference>
<comment type="caution">
    <text evidence="8">The sequence shown here is derived from an EMBL/GenBank/DDBJ whole genome shotgun (WGS) entry which is preliminary data.</text>
</comment>
<dbReference type="PANTHER" id="PTHR33284:SF1">
    <property type="entry name" value="RIBOSOMAL PROTEIN L25_GLN-TRNA SYNTHETASE, ANTI-CODON-BINDING DOMAIN-CONTAINING PROTEIN"/>
    <property type="match status" value="1"/>
</dbReference>
<dbReference type="InterPro" id="IPR020930">
    <property type="entry name" value="Ribosomal_uL5_bac-type"/>
</dbReference>
<dbReference type="GO" id="GO:0006412">
    <property type="term" value="P:translation"/>
    <property type="evidence" value="ECO:0007669"/>
    <property type="project" value="UniProtKB-UniRule"/>
</dbReference>
<evidence type="ECO:0000259" key="6">
    <source>
        <dbReference type="Pfam" id="PF01386"/>
    </source>
</evidence>
<evidence type="ECO:0000313" key="8">
    <source>
        <dbReference type="EMBL" id="MBB5348769.1"/>
    </source>
</evidence>
<dbReference type="GO" id="GO:0003735">
    <property type="term" value="F:structural constituent of ribosome"/>
    <property type="evidence" value="ECO:0007669"/>
    <property type="project" value="InterPro"/>
</dbReference>
<evidence type="ECO:0000313" key="9">
    <source>
        <dbReference type="Proteomes" id="UP000539642"/>
    </source>
</evidence>
<dbReference type="GO" id="GO:0008097">
    <property type="term" value="F:5S rRNA binding"/>
    <property type="evidence" value="ECO:0007669"/>
    <property type="project" value="InterPro"/>
</dbReference>
<dbReference type="NCBIfam" id="TIGR00731">
    <property type="entry name" value="bL25_bact_ctc"/>
    <property type="match status" value="1"/>
</dbReference>
<evidence type="ECO:0000256" key="3">
    <source>
        <dbReference type="ARBA" id="ARBA00022980"/>
    </source>
</evidence>
<gene>
    <name evidence="5" type="primary">rplY</name>
    <name evidence="5" type="synonym">ctc</name>
    <name evidence="8" type="ORF">HNQ81_002509</name>
</gene>
<proteinExistence type="inferred from homology"/>
<dbReference type="InterPro" id="IPR037121">
    <property type="entry name" value="Ribosomal_bL25_C"/>
</dbReference>
<dbReference type="CDD" id="cd00495">
    <property type="entry name" value="Ribosomal_L25_TL5_CTC"/>
    <property type="match status" value="1"/>
</dbReference>
<accession>A0A840V4V4</accession>
<dbReference type="AlphaFoldDB" id="A0A840V4V4"/>
<dbReference type="Proteomes" id="UP000539642">
    <property type="component" value="Unassembled WGS sequence"/>
</dbReference>
<dbReference type="InterPro" id="IPR020057">
    <property type="entry name" value="Ribosomal_bL25_b-dom"/>
</dbReference>
<protein>
    <recommendedName>
        <fullName evidence="5">Large ribosomal subunit protein bL25</fullName>
    </recommendedName>
    <alternativeName>
        <fullName evidence="5">General stress protein CTC</fullName>
    </alternativeName>
</protein>
<evidence type="ECO:0000256" key="1">
    <source>
        <dbReference type="ARBA" id="ARBA00022730"/>
    </source>
</evidence>